<protein>
    <submittedName>
        <fullName evidence="2">Uncharacterized protein</fullName>
    </submittedName>
</protein>
<dbReference type="EMBL" id="OC934260">
    <property type="protein sequence ID" value="CAD7660157.1"/>
    <property type="molecule type" value="Genomic_DNA"/>
</dbReference>
<dbReference type="EMBL" id="CAJPVJ010019435">
    <property type="protein sequence ID" value="CAG2177295.1"/>
    <property type="molecule type" value="Genomic_DNA"/>
</dbReference>
<name>A0A7R9QVN0_9ACAR</name>
<dbReference type="Proteomes" id="UP000728032">
    <property type="component" value="Unassembled WGS sequence"/>
</dbReference>
<organism evidence="2">
    <name type="scientific">Oppiella nova</name>
    <dbReference type="NCBI Taxonomy" id="334625"/>
    <lineage>
        <taxon>Eukaryota</taxon>
        <taxon>Metazoa</taxon>
        <taxon>Ecdysozoa</taxon>
        <taxon>Arthropoda</taxon>
        <taxon>Chelicerata</taxon>
        <taxon>Arachnida</taxon>
        <taxon>Acari</taxon>
        <taxon>Acariformes</taxon>
        <taxon>Sarcoptiformes</taxon>
        <taxon>Oribatida</taxon>
        <taxon>Brachypylina</taxon>
        <taxon>Oppioidea</taxon>
        <taxon>Oppiidae</taxon>
        <taxon>Oppiella</taxon>
    </lineage>
</organism>
<feature type="compositionally biased region" description="Polar residues" evidence="1">
    <location>
        <begin position="15"/>
        <end position="25"/>
    </location>
</feature>
<gene>
    <name evidence="2" type="ORF">ONB1V03_LOCUS16727</name>
</gene>
<reference evidence="2" key="1">
    <citation type="submission" date="2020-11" db="EMBL/GenBank/DDBJ databases">
        <authorList>
            <person name="Tran Van P."/>
        </authorList>
    </citation>
    <scope>NUCLEOTIDE SEQUENCE</scope>
</reference>
<evidence type="ECO:0000313" key="2">
    <source>
        <dbReference type="EMBL" id="CAD7660157.1"/>
    </source>
</evidence>
<dbReference type="AlphaFoldDB" id="A0A7R9QVN0"/>
<evidence type="ECO:0000256" key="1">
    <source>
        <dbReference type="SAM" id="MobiDB-lite"/>
    </source>
</evidence>
<feature type="non-terminal residue" evidence="2">
    <location>
        <position position="188"/>
    </location>
</feature>
<proteinExistence type="predicted"/>
<sequence length="188" mass="20738">MDSFNDLAANGGHNGQQMPQMSAESTARVRPPSDHYLTDHMPPQHRTHYNSPPMETQMRRPNTSYNDSISELTKQTNLLSFGVNDKNNYNSIGGAGDLSNNSWIASEPKGQSSQSLSSGSMAGLMDSKLSPFAKEFIPRTTMSYPTAPSVSNGWNANPGRVDPVDRDFDDFIACTYLREFIDTITIKP</sequence>
<feature type="region of interest" description="Disordered" evidence="1">
    <location>
        <begin position="1"/>
        <end position="61"/>
    </location>
</feature>
<feature type="compositionally biased region" description="Polar residues" evidence="1">
    <location>
        <begin position="49"/>
        <end position="61"/>
    </location>
</feature>
<accession>A0A7R9QVN0</accession>
<evidence type="ECO:0000313" key="3">
    <source>
        <dbReference type="Proteomes" id="UP000728032"/>
    </source>
</evidence>
<keyword evidence="3" id="KW-1185">Reference proteome</keyword>